<reference evidence="3 4" key="1">
    <citation type="submission" date="2020-03" db="EMBL/GenBank/DDBJ databases">
        <title>Two novel Motilibacter sp.</title>
        <authorList>
            <person name="Liu S."/>
        </authorList>
    </citation>
    <scope>NUCLEOTIDE SEQUENCE [LARGE SCALE GENOMIC DNA]</scope>
    <source>
        <strain evidence="3 4">E257</strain>
    </source>
</reference>
<feature type="transmembrane region" description="Helical" evidence="2">
    <location>
        <begin position="126"/>
        <end position="147"/>
    </location>
</feature>
<sequence>MATLLPPTRTTFPRPSAARPPRPRSTRAMAGAAAAGAARGAGFSLLTCAVVVLVGWAGAHGTGAGAVDAVRTTAYAWLLAHHIDLTLSAGSLRLAPLGLIVLPFATLAAAGYRAARSAGVRTGREAGVLTASGAVAYAVLTLVVALASRSEHVQPSVPGAMIGGLLMGAAGTGLGALRALRRRSALPVMPLRPGTVLAASVGAVLTLLGTGALLLAGSLVAHLDRGADLAASLEPGPLGGFLLLLLGVGLVPNAVVCATAYAVGPGFAVGAGTSVAPAGVTTGEVPALPLLAALPVDGSAPALSLLAIAAPLAAGVVAGVVAGRRAPADDSPDRAAGTAALAGLVSGVVLAVLGALAGGSAGADRLAAVGPSPLRLGLAVAAEVGLVAAATAWLLVRRAADARTDERAASPVAGTA</sequence>
<evidence type="ECO:0000313" key="4">
    <source>
        <dbReference type="Proteomes" id="UP000800981"/>
    </source>
</evidence>
<keyword evidence="2" id="KW-1133">Transmembrane helix</keyword>
<feature type="transmembrane region" description="Helical" evidence="2">
    <location>
        <begin position="241"/>
        <end position="263"/>
    </location>
</feature>
<evidence type="ECO:0000256" key="2">
    <source>
        <dbReference type="SAM" id="Phobius"/>
    </source>
</evidence>
<evidence type="ECO:0000313" key="3">
    <source>
        <dbReference type="EMBL" id="NHC15947.1"/>
    </source>
</evidence>
<proteinExistence type="predicted"/>
<protein>
    <recommendedName>
        <fullName evidence="5">Integral membrane protein</fullName>
    </recommendedName>
</protein>
<gene>
    <name evidence="3" type="ORF">G9H71_19365</name>
</gene>
<feature type="region of interest" description="Disordered" evidence="1">
    <location>
        <begin position="1"/>
        <end position="25"/>
    </location>
</feature>
<feature type="transmembrane region" description="Helical" evidence="2">
    <location>
        <begin position="302"/>
        <end position="323"/>
    </location>
</feature>
<comment type="caution">
    <text evidence="3">The sequence shown here is derived from an EMBL/GenBank/DDBJ whole genome shotgun (WGS) entry which is preliminary data.</text>
</comment>
<feature type="transmembrane region" description="Helical" evidence="2">
    <location>
        <begin position="376"/>
        <end position="396"/>
    </location>
</feature>
<keyword evidence="2" id="KW-0812">Transmembrane</keyword>
<feature type="transmembrane region" description="Helical" evidence="2">
    <location>
        <begin position="29"/>
        <end position="57"/>
    </location>
</feature>
<evidence type="ECO:0008006" key="5">
    <source>
        <dbReference type="Google" id="ProtNLM"/>
    </source>
</evidence>
<name>A0ABX0H2J0_9ACTN</name>
<feature type="transmembrane region" description="Helical" evidence="2">
    <location>
        <begin position="94"/>
        <end position="114"/>
    </location>
</feature>
<organism evidence="3 4">
    <name type="scientific">Motilibacter deserti</name>
    <dbReference type="NCBI Taxonomy" id="2714956"/>
    <lineage>
        <taxon>Bacteria</taxon>
        <taxon>Bacillati</taxon>
        <taxon>Actinomycetota</taxon>
        <taxon>Actinomycetes</taxon>
        <taxon>Motilibacterales</taxon>
        <taxon>Motilibacteraceae</taxon>
        <taxon>Motilibacter</taxon>
    </lineage>
</organism>
<dbReference type="Proteomes" id="UP000800981">
    <property type="component" value="Unassembled WGS sequence"/>
</dbReference>
<keyword evidence="4" id="KW-1185">Reference proteome</keyword>
<evidence type="ECO:0000256" key="1">
    <source>
        <dbReference type="SAM" id="MobiDB-lite"/>
    </source>
</evidence>
<feature type="transmembrane region" description="Helical" evidence="2">
    <location>
        <begin position="159"/>
        <end position="177"/>
    </location>
</feature>
<keyword evidence="2" id="KW-0472">Membrane</keyword>
<feature type="transmembrane region" description="Helical" evidence="2">
    <location>
        <begin position="197"/>
        <end position="221"/>
    </location>
</feature>
<dbReference type="RefSeq" id="WP_166284427.1">
    <property type="nucleotide sequence ID" value="NZ_JAANNP010000073.1"/>
</dbReference>
<feature type="compositionally biased region" description="Low complexity" evidence="1">
    <location>
        <begin position="1"/>
        <end position="19"/>
    </location>
</feature>
<accession>A0ABX0H2J0</accession>
<dbReference type="InterPro" id="IPR045931">
    <property type="entry name" value="DUF6350"/>
</dbReference>
<dbReference type="EMBL" id="JAANNP010000073">
    <property type="protein sequence ID" value="NHC15947.1"/>
    <property type="molecule type" value="Genomic_DNA"/>
</dbReference>
<feature type="transmembrane region" description="Helical" evidence="2">
    <location>
        <begin position="335"/>
        <end position="356"/>
    </location>
</feature>
<dbReference type="Pfam" id="PF19877">
    <property type="entry name" value="DUF6350"/>
    <property type="match status" value="1"/>
</dbReference>